<keyword evidence="1 5" id="KW-0808">Transferase</keyword>
<keyword evidence="6" id="KW-1185">Reference proteome</keyword>
<dbReference type="SUPFAM" id="SSF55729">
    <property type="entry name" value="Acyl-CoA N-acyltransferases (Nat)"/>
    <property type="match status" value="1"/>
</dbReference>
<reference evidence="5 6" key="1">
    <citation type="submission" date="2018-10" db="EMBL/GenBank/DDBJ databases">
        <title>Dokdonia luteus sp. nov., isolated from sea water.</title>
        <authorList>
            <person name="Zhou L.Y."/>
            <person name="Du Z.J."/>
        </authorList>
    </citation>
    <scope>NUCLEOTIDE SEQUENCE [LARGE SCALE GENOMIC DNA]</scope>
    <source>
        <strain evidence="5 6">SH27</strain>
    </source>
</reference>
<dbReference type="PANTHER" id="PTHR43792:SF8">
    <property type="entry name" value="[RIBOSOMAL PROTEIN US5]-ALANINE N-ACETYLTRANSFERASE"/>
    <property type="match status" value="1"/>
</dbReference>
<comment type="similarity">
    <text evidence="3">Belongs to the acetyltransferase family. RimJ subfamily.</text>
</comment>
<dbReference type="PROSITE" id="PS51186">
    <property type="entry name" value="GNAT"/>
    <property type="match status" value="1"/>
</dbReference>
<dbReference type="AlphaFoldDB" id="A0A3M0G5T6"/>
<protein>
    <submittedName>
        <fullName evidence="5">N-acetyltransferase</fullName>
    </submittedName>
</protein>
<feature type="domain" description="N-acetyltransferase" evidence="4">
    <location>
        <begin position="11"/>
        <end position="179"/>
    </location>
</feature>
<organism evidence="5 6">
    <name type="scientific">Dokdonia sinensis</name>
    <dbReference type="NCBI Taxonomy" id="2479847"/>
    <lineage>
        <taxon>Bacteria</taxon>
        <taxon>Pseudomonadati</taxon>
        <taxon>Bacteroidota</taxon>
        <taxon>Flavobacteriia</taxon>
        <taxon>Flavobacteriales</taxon>
        <taxon>Flavobacteriaceae</taxon>
        <taxon>Dokdonia</taxon>
    </lineage>
</organism>
<dbReference type="RefSeq" id="WP_121917739.1">
    <property type="nucleotide sequence ID" value="NZ_REFV01000010.1"/>
</dbReference>
<evidence type="ECO:0000256" key="2">
    <source>
        <dbReference type="ARBA" id="ARBA00023315"/>
    </source>
</evidence>
<dbReference type="Gene3D" id="3.40.630.30">
    <property type="match status" value="1"/>
</dbReference>
<keyword evidence="2" id="KW-0012">Acyltransferase</keyword>
<evidence type="ECO:0000313" key="5">
    <source>
        <dbReference type="EMBL" id="RMB57632.1"/>
    </source>
</evidence>
<dbReference type="InterPro" id="IPR051531">
    <property type="entry name" value="N-acetyltransferase"/>
</dbReference>
<dbReference type="OrthoDB" id="9811523at2"/>
<dbReference type="InterPro" id="IPR016181">
    <property type="entry name" value="Acyl_CoA_acyltransferase"/>
</dbReference>
<dbReference type="EMBL" id="REFV01000010">
    <property type="protein sequence ID" value="RMB57632.1"/>
    <property type="molecule type" value="Genomic_DNA"/>
</dbReference>
<dbReference type="Pfam" id="PF13302">
    <property type="entry name" value="Acetyltransf_3"/>
    <property type="match status" value="1"/>
</dbReference>
<name>A0A3M0G5T6_9FLAO</name>
<dbReference type="Proteomes" id="UP000281985">
    <property type="component" value="Unassembled WGS sequence"/>
</dbReference>
<dbReference type="PANTHER" id="PTHR43792">
    <property type="entry name" value="GNAT FAMILY, PUTATIVE (AFU_ORTHOLOGUE AFUA_3G00765)-RELATED-RELATED"/>
    <property type="match status" value="1"/>
</dbReference>
<evidence type="ECO:0000259" key="4">
    <source>
        <dbReference type="PROSITE" id="PS51186"/>
    </source>
</evidence>
<dbReference type="GO" id="GO:0016747">
    <property type="term" value="F:acyltransferase activity, transferring groups other than amino-acyl groups"/>
    <property type="evidence" value="ECO:0007669"/>
    <property type="project" value="InterPro"/>
</dbReference>
<evidence type="ECO:0000313" key="6">
    <source>
        <dbReference type="Proteomes" id="UP000281985"/>
    </source>
</evidence>
<evidence type="ECO:0000256" key="3">
    <source>
        <dbReference type="ARBA" id="ARBA00038502"/>
    </source>
</evidence>
<evidence type="ECO:0000256" key="1">
    <source>
        <dbReference type="ARBA" id="ARBA00022679"/>
    </source>
</evidence>
<dbReference type="InterPro" id="IPR000182">
    <property type="entry name" value="GNAT_dom"/>
</dbReference>
<gene>
    <name evidence="5" type="ORF">EAX61_11000</name>
</gene>
<accession>A0A3M0G5T6</accession>
<proteinExistence type="inferred from homology"/>
<sequence length="182" mass="20875">MGSICLKSERLTLRLIIGSDLYNIHNLHSCPEVDAYNTLGIPKDIDETKAIIEPWIVENEQEIIKNYVFAIERTEDALFLGLFGLKLNHPKTKRGEIWYKIHPDFWGKGYATESTNLVLDYAFDKLELHRLEAGCAVENTGSIKVLEKVGMTQEGRCRKILPLKSGWSDNFQYAILETDKRM</sequence>
<comment type="caution">
    <text evidence="5">The sequence shown here is derived from an EMBL/GenBank/DDBJ whole genome shotgun (WGS) entry which is preliminary data.</text>
</comment>